<dbReference type="InterPro" id="IPR007541">
    <property type="entry name" value="Uncharacterised_BSP"/>
</dbReference>
<proteinExistence type="predicted"/>
<dbReference type="SFLD" id="SFLDG01129">
    <property type="entry name" value="C1.5:_HAD__Beta-PGM__Phosphata"/>
    <property type="match status" value="1"/>
</dbReference>
<dbReference type="InterPro" id="IPR023214">
    <property type="entry name" value="HAD_sf"/>
</dbReference>
<dbReference type="RefSeq" id="XP_038789279.1">
    <property type="nucleotide sequence ID" value="XM_038928001.1"/>
</dbReference>
<dbReference type="GO" id="GO:0009166">
    <property type="term" value="P:nucleotide catabolic process"/>
    <property type="evidence" value="ECO:0007669"/>
    <property type="project" value="TreeGrafter"/>
</dbReference>
<dbReference type="PANTHER" id="PTHR47438:SF1">
    <property type="entry name" value="PHOSPHATE METABOLISM PROTEIN 8-RELATED"/>
    <property type="match status" value="1"/>
</dbReference>
<dbReference type="GO" id="GO:0008252">
    <property type="term" value="F:nucleotidase activity"/>
    <property type="evidence" value="ECO:0007669"/>
    <property type="project" value="TreeGrafter"/>
</dbReference>
<dbReference type="InterPro" id="IPR052791">
    <property type="entry name" value="SSM1_domain"/>
</dbReference>
<dbReference type="Pfam" id="PF04450">
    <property type="entry name" value="BSP"/>
    <property type="match status" value="1"/>
</dbReference>
<dbReference type="Gene3D" id="3.40.50.1000">
    <property type="entry name" value="HAD superfamily/HAD-like"/>
    <property type="match status" value="1"/>
</dbReference>
<dbReference type="GeneID" id="62201179"/>
<keyword evidence="3" id="KW-1185">Reference proteome</keyword>
<reference evidence="2" key="1">
    <citation type="submission" date="2020-01" db="EMBL/GenBank/DDBJ databases">
        <authorList>
            <person name="Feng Z.H.Z."/>
        </authorList>
    </citation>
    <scope>NUCLEOTIDE SEQUENCE</scope>
    <source>
        <strain evidence="2">CBS107.38</strain>
    </source>
</reference>
<dbReference type="NCBIfam" id="TIGR01509">
    <property type="entry name" value="HAD-SF-IA-v3"/>
    <property type="match status" value="1"/>
</dbReference>
<dbReference type="Gene3D" id="1.10.150.450">
    <property type="match status" value="1"/>
</dbReference>
<dbReference type="InterPro" id="IPR036412">
    <property type="entry name" value="HAD-like_sf"/>
</dbReference>
<dbReference type="GO" id="GO:0006206">
    <property type="term" value="P:pyrimidine nucleobase metabolic process"/>
    <property type="evidence" value="ECO:0007669"/>
    <property type="project" value="TreeGrafter"/>
</dbReference>
<gene>
    <name evidence="2" type="ORF">GT037_002954</name>
</gene>
<dbReference type="Proteomes" id="UP000596902">
    <property type="component" value="Unassembled WGS sequence"/>
</dbReference>
<dbReference type="SUPFAM" id="SSF56784">
    <property type="entry name" value="HAD-like"/>
    <property type="match status" value="1"/>
</dbReference>
<dbReference type="FunFam" id="1.10.150.450:FF:000001">
    <property type="entry name" value="SDT1p Pyrimidine nucleotidase"/>
    <property type="match status" value="1"/>
</dbReference>
<organism evidence="2 3">
    <name type="scientific">Alternaria burnsii</name>
    <dbReference type="NCBI Taxonomy" id="1187904"/>
    <lineage>
        <taxon>Eukaryota</taxon>
        <taxon>Fungi</taxon>
        <taxon>Dikarya</taxon>
        <taxon>Ascomycota</taxon>
        <taxon>Pezizomycotina</taxon>
        <taxon>Dothideomycetes</taxon>
        <taxon>Pleosporomycetidae</taxon>
        <taxon>Pleosporales</taxon>
        <taxon>Pleosporineae</taxon>
        <taxon>Pleosporaceae</taxon>
        <taxon>Alternaria</taxon>
        <taxon>Alternaria sect. Alternaria</taxon>
    </lineage>
</organism>
<dbReference type="AlphaFoldDB" id="A0A8H7B7X5"/>
<accession>A0A8H7B7X5</accession>
<evidence type="ECO:0000313" key="3">
    <source>
        <dbReference type="Proteomes" id="UP000596902"/>
    </source>
</evidence>
<dbReference type="InterPro" id="IPR010237">
    <property type="entry name" value="Pyr-5-nucltdase"/>
</dbReference>
<dbReference type="SFLD" id="SFLDS00003">
    <property type="entry name" value="Haloacid_Dehalogenase"/>
    <property type="match status" value="1"/>
</dbReference>
<protein>
    <submittedName>
        <fullName evidence="2">Pyrimidine 5-nucleotidase</fullName>
    </submittedName>
</protein>
<dbReference type="EMBL" id="JAAABM010000003">
    <property type="protein sequence ID" value="KAF7679206.1"/>
    <property type="molecule type" value="Genomic_DNA"/>
</dbReference>
<dbReference type="PANTHER" id="PTHR47438">
    <property type="entry name" value="PHOSPHATE METABOLISM PROTEIN 8-RELATED"/>
    <property type="match status" value="1"/>
</dbReference>
<name>A0A8H7B7X5_9PLEO</name>
<dbReference type="NCBIfam" id="TIGR01993">
    <property type="entry name" value="Pyr-5-nucltdase"/>
    <property type="match status" value="1"/>
</dbReference>
<feature type="region of interest" description="Disordered" evidence="1">
    <location>
        <begin position="246"/>
        <end position="275"/>
    </location>
</feature>
<evidence type="ECO:0000256" key="1">
    <source>
        <dbReference type="SAM" id="MobiDB-lite"/>
    </source>
</evidence>
<reference evidence="2" key="2">
    <citation type="submission" date="2020-08" db="EMBL/GenBank/DDBJ databases">
        <title>Draft Genome Sequence of Cumin Blight Pathogen Alternaria burnsii.</title>
        <authorList>
            <person name="Feng Z."/>
        </authorList>
    </citation>
    <scope>NUCLEOTIDE SEQUENCE</scope>
    <source>
        <strain evidence="2">CBS107.38</strain>
    </source>
</reference>
<evidence type="ECO:0000313" key="2">
    <source>
        <dbReference type="EMBL" id="KAF7679206.1"/>
    </source>
</evidence>
<comment type="caution">
    <text evidence="2">The sequence shown here is derived from an EMBL/GenBank/DDBJ whole genome shotgun (WGS) entry which is preliminary data.</text>
</comment>
<dbReference type="SFLD" id="SFLDG01132">
    <property type="entry name" value="C1.5.3:_5'-Nucleotidase_Like"/>
    <property type="match status" value="1"/>
</dbReference>
<dbReference type="Pfam" id="PF00702">
    <property type="entry name" value="Hydrolase"/>
    <property type="match status" value="1"/>
</dbReference>
<feature type="compositionally biased region" description="Low complexity" evidence="1">
    <location>
        <begin position="246"/>
        <end position="255"/>
    </location>
</feature>
<dbReference type="InterPro" id="IPR006439">
    <property type="entry name" value="HAD-SF_hydro_IA"/>
</dbReference>
<sequence length="510" mass="58144">MAFNTAAPPESMEYRQYDSTANNNATVDENEKPVFFFDIDNCLYSKSLEIHRMMGELIDQFFQNHLSLSQEDANELHYRYYREYGLAIEGLVRHHKVNALEYNSKVDDALPLEDVIKPNPELRKLIEDIDTSKVRLWLFTNAYINHGKRVVKLLQVDDLFEGITFCDYGSDKFYCKPHVEMFEKAMAEADIKSNEKCYFVDDSYINCKAAEGRGWKTAHLLDENDPAPAQPASKLPMKTTKQYQTMTSTTTTNTTPPAPQSSALPPTHPFNTSANATTLADHTNQLPVLSGKVTPRRKPLLRLELRDLSSDGARAFLRLIHASNALEYAVDAVLSCLYSDLPISCIPGTRSITLILREMDGVAYTTGRDLDDDHKEIHLNTSYISHVPELRQKEEIMGVVVHEMVHCWQHNGQGAAPVGLTEGVADWVRLKAGYAPPHWKRHGDCDWDAGYERTGYFLEWLEKEHGKDVVRRINERLREKYNGEKLWKGCCGESVEELWKAYKKSLEICG</sequence>